<dbReference type="PANTHER" id="PTHR43711">
    <property type="entry name" value="TWO-COMPONENT HISTIDINE KINASE"/>
    <property type="match status" value="1"/>
</dbReference>
<evidence type="ECO:0000256" key="8">
    <source>
        <dbReference type="SAM" id="MobiDB-lite"/>
    </source>
</evidence>
<dbReference type="InterPro" id="IPR035965">
    <property type="entry name" value="PAS-like_dom_sf"/>
</dbReference>
<evidence type="ECO:0000259" key="10">
    <source>
        <dbReference type="PROSITE" id="PS50112"/>
    </source>
</evidence>
<dbReference type="InterPro" id="IPR000014">
    <property type="entry name" value="PAS"/>
</dbReference>
<dbReference type="Proteomes" id="UP000306985">
    <property type="component" value="Unassembled WGS sequence"/>
</dbReference>
<dbReference type="FunFam" id="1.10.287.130:FF:000001">
    <property type="entry name" value="Two-component sensor histidine kinase"/>
    <property type="match status" value="1"/>
</dbReference>
<dbReference type="SUPFAM" id="SSF47384">
    <property type="entry name" value="Homodimeric domain of signal transducing histidine kinase"/>
    <property type="match status" value="1"/>
</dbReference>
<comment type="subcellular location">
    <subcellularLocation>
        <location evidence="2">Cell membrane</location>
    </subcellularLocation>
</comment>
<dbReference type="NCBIfam" id="TIGR00229">
    <property type="entry name" value="sensory_box"/>
    <property type="match status" value="1"/>
</dbReference>
<feature type="domain" description="Histidine kinase" evidence="9">
    <location>
        <begin position="391"/>
        <end position="628"/>
    </location>
</feature>
<dbReference type="PRINTS" id="PR00344">
    <property type="entry name" value="BCTRLSENSOR"/>
</dbReference>
<accession>A0A4U6QF32</accession>
<dbReference type="RefSeq" id="WP_137450527.1">
    <property type="nucleotide sequence ID" value="NZ_SZZH01000003.1"/>
</dbReference>
<keyword evidence="12" id="KW-1185">Reference proteome</keyword>
<dbReference type="Gene3D" id="3.30.565.10">
    <property type="entry name" value="Histidine kinase-like ATPase, C-terminal domain"/>
    <property type="match status" value="1"/>
</dbReference>
<organism evidence="11 12">
    <name type="scientific">Nakamurella flava</name>
    <dbReference type="NCBI Taxonomy" id="2576308"/>
    <lineage>
        <taxon>Bacteria</taxon>
        <taxon>Bacillati</taxon>
        <taxon>Actinomycetota</taxon>
        <taxon>Actinomycetes</taxon>
        <taxon>Nakamurellales</taxon>
        <taxon>Nakamurellaceae</taxon>
        <taxon>Nakamurella</taxon>
    </lineage>
</organism>
<proteinExistence type="predicted"/>
<dbReference type="Pfam" id="PF02518">
    <property type="entry name" value="HATPase_c"/>
    <property type="match status" value="1"/>
</dbReference>
<comment type="caution">
    <text evidence="11">The sequence shown here is derived from an EMBL/GenBank/DDBJ whole genome shotgun (WGS) entry which is preliminary data.</text>
</comment>
<name>A0A4U6QF32_9ACTN</name>
<dbReference type="InterPro" id="IPR036097">
    <property type="entry name" value="HisK_dim/P_sf"/>
</dbReference>
<dbReference type="InterPro" id="IPR003594">
    <property type="entry name" value="HATPase_dom"/>
</dbReference>
<evidence type="ECO:0000256" key="3">
    <source>
        <dbReference type="ARBA" id="ARBA00012438"/>
    </source>
</evidence>
<evidence type="ECO:0000256" key="7">
    <source>
        <dbReference type="ARBA" id="ARBA00023012"/>
    </source>
</evidence>
<comment type="catalytic activity">
    <reaction evidence="1">
        <text>ATP + protein L-histidine = ADP + protein N-phospho-L-histidine.</text>
        <dbReference type="EC" id="2.7.13.3"/>
    </reaction>
</comment>
<reference evidence="11 12" key="1">
    <citation type="submission" date="2019-05" db="EMBL/GenBank/DDBJ databases">
        <title>Nakamurella sp. N5BH11, whole genome shotgun sequence.</title>
        <authorList>
            <person name="Tuo L."/>
        </authorList>
    </citation>
    <scope>NUCLEOTIDE SEQUENCE [LARGE SCALE GENOMIC DNA]</scope>
    <source>
        <strain evidence="11 12">N5BH11</strain>
    </source>
</reference>
<dbReference type="Gene3D" id="1.10.287.130">
    <property type="match status" value="1"/>
</dbReference>
<dbReference type="OrthoDB" id="9757990at2"/>
<evidence type="ECO:0000256" key="6">
    <source>
        <dbReference type="ARBA" id="ARBA00022777"/>
    </source>
</evidence>
<dbReference type="SMART" id="SM00388">
    <property type="entry name" value="HisKA"/>
    <property type="match status" value="1"/>
</dbReference>
<dbReference type="EC" id="2.7.13.3" evidence="3"/>
<dbReference type="AlphaFoldDB" id="A0A4U6QF32"/>
<keyword evidence="7" id="KW-0902">Two-component regulatory system</keyword>
<dbReference type="EMBL" id="SZZH01000003">
    <property type="protein sequence ID" value="TKV58867.1"/>
    <property type="molecule type" value="Genomic_DNA"/>
</dbReference>
<feature type="region of interest" description="Disordered" evidence="8">
    <location>
        <begin position="1"/>
        <end position="28"/>
    </location>
</feature>
<dbReference type="GO" id="GO:0000155">
    <property type="term" value="F:phosphorelay sensor kinase activity"/>
    <property type="evidence" value="ECO:0007669"/>
    <property type="project" value="InterPro"/>
</dbReference>
<dbReference type="CDD" id="cd00130">
    <property type="entry name" value="PAS"/>
    <property type="match status" value="1"/>
</dbReference>
<dbReference type="InterPro" id="IPR013767">
    <property type="entry name" value="PAS_fold"/>
</dbReference>
<gene>
    <name evidence="11" type="ORF">FDO65_15330</name>
</gene>
<dbReference type="GO" id="GO:0005886">
    <property type="term" value="C:plasma membrane"/>
    <property type="evidence" value="ECO:0007669"/>
    <property type="project" value="UniProtKB-SubCell"/>
</dbReference>
<evidence type="ECO:0000256" key="1">
    <source>
        <dbReference type="ARBA" id="ARBA00000085"/>
    </source>
</evidence>
<dbReference type="InterPro" id="IPR003661">
    <property type="entry name" value="HisK_dim/P_dom"/>
</dbReference>
<evidence type="ECO:0000256" key="5">
    <source>
        <dbReference type="ARBA" id="ARBA00022679"/>
    </source>
</evidence>
<dbReference type="InterPro" id="IPR005467">
    <property type="entry name" value="His_kinase_dom"/>
</dbReference>
<feature type="domain" description="PAS" evidence="10">
    <location>
        <begin position="254"/>
        <end position="328"/>
    </location>
</feature>
<dbReference type="Gene3D" id="3.30.450.20">
    <property type="entry name" value="PAS domain"/>
    <property type="match status" value="1"/>
</dbReference>
<dbReference type="Pfam" id="PF00989">
    <property type="entry name" value="PAS"/>
    <property type="match status" value="1"/>
</dbReference>
<dbReference type="GO" id="GO:0006355">
    <property type="term" value="P:regulation of DNA-templated transcription"/>
    <property type="evidence" value="ECO:0007669"/>
    <property type="project" value="InterPro"/>
</dbReference>
<dbReference type="SUPFAM" id="SSF55874">
    <property type="entry name" value="ATPase domain of HSP90 chaperone/DNA topoisomerase II/histidine kinase"/>
    <property type="match status" value="1"/>
</dbReference>
<keyword evidence="6" id="KW-0418">Kinase</keyword>
<evidence type="ECO:0000259" key="9">
    <source>
        <dbReference type="PROSITE" id="PS50109"/>
    </source>
</evidence>
<keyword evidence="4" id="KW-0597">Phosphoprotein</keyword>
<dbReference type="InterPro" id="IPR050736">
    <property type="entry name" value="Sensor_HK_Regulatory"/>
</dbReference>
<sequence>MATPTTLPSAPDGASAAHPRGTGGRVGPLDADVTAPTGLLPASNWVRRFAVDRHSVLERQVPMAITYVICQLWLAVPGVTVTDWNAVVLGGVVMAAASFAAVGFRRLSPDDGAVPRLLLMSIPLLDILACGFLRAGTGGPVSVFTALLILPVLSLGVEPGRLPLLLGGVVTLVSMSLPLAYEGWASAKDGQWVRLILTPVILGLTCLSVNELTRRLRSRVAAVQSLRREQEVMTRAAQDRAVEAVAVSRMLRDQRSQLRAVIDSVTEQGIVATDIQGRVEVFNAGAERLLGLAAHDAIGRPLLSLRPPEKDPAVERAAATLFDELPRDVADGGSRLFDWTFAAADDGDRRLQVTVTGRYGSSDEIDGYLFVATDVTVEREQARLKDEFVNLISHELRTPLSSILGYLELLSDEDEEPLTAEQRMYVETIERNANRLLRLVGDLLFTAQVEAGRFQLQESEVDLHVLAQAAIGTAEPIAAGRDVRLILCETTEPAVVWGDPVRLGQALDNLISNAVKFTPGGGRVAVTLGVTDELDDELDDGTQDDGPQSGPYAYVVVSDTGVGIPADEVDKLFGRFFRASTATRNAVPGVGLGLSITRAIAMAHDGRIRVASTVGEGTAFTLEVPLRRGPGTSGRG</sequence>
<dbReference type="SMART" id="SM00091">
    <property type="entry name" value="PAS"/>
    <property type="match status" value="1"/>
</dbReference>
<evidence type="ECO:0000313" key="11">
    <source>
        <dbReference type="EMBL" id="TKV58867.1"/>
    </source>
</evidence>
<dbReference type="CDD" id="cd00082">
    <property type="entry name" value="HisKA"/>
    <property type="match status" value="1"/>
</dbReference>
<dbReference type="Pfam" id="PF00512">
    <property type="entry name" value="HisKA"/>
    <property type="match status" value="1"/>
</dbReference>
<evidence type="ECO:0000313" key="12">
    <source>
        <dbReference type="Proteomes" id="UP000306985"/>
    </source>
</evidence>
<dbReference type="PANTHER" id="PTHR43711:SF1">
    <property type="entry name" value="HISTIDINE KINASE 1"/>
    <property type="match status" value="1"/>
</dbReference>
<dbReference type="SUPFAM" id="SSF55785">
    <property type="entry name" value="PYP-like sensor domain (PAS domain)"/>
    <property type="match status" value="1"/>
</dbReference>
<protein>
    <recommendedName>
        <fullName evidence="3">histidine kinase</fullName>
        <ecNumber evidence="3">2.7.13.3</ecNumber>
    </recommendedName>
</protein>
<dbReference type="InterPro" id="IPR036890">
    <property type="entry name" value="HATPase_C_sf"/>
</dbReference>
<keyword evidence="5" id="KW-0808">Transferase</keyword>
<dbReference type="PROSITE" id="PS50109">
    <property type="entry name" value="HIS_KIN"/>
    <property type="match status" value="1"/>
</dbReference>
<dbReference type="SMART" id="SM00387">
    <property type="entry name" value="HATPase_c"/>
    <property type="match status" value="1"/>
</dbReference>
<evidence type="ECO:0000256" key="4">
    <source>
        <dbReference type="ARBA" id="ARBA00022553"/>
    </source>
</evidence>
<dbReference type="InterPro" id="IPR004358">
    <property type="entry name" value="Sig_transdc_His_kin-like_C"/>
</dbReference>
<dbReference type="PROSITE" id="PS50112">
    <property type="entry name" value="PAS"/>
    <property type="match status" value="1"/>
</dbReference>
<evidence type="ECO:0000256" key="2">
    <source>
        <dbReference type="ARBA" id="ARBA00004236"/>
    </source>
</evidence>